<keyword evidence="1" id="KW-0472">Membrane</keyword>
<comment type="caution">
    <text evidence="3">The sequence shown here is derived from an EMBL/GenBank/DDBJ whole genome shotgun (WGS) entry which is preliminary data.</text>
</comment>
<feature type="non-terminal residue" evidence="3">
    <location>
        <position position="1"/>
    </location>
</feature>
<sequence>ESDLYIVTPSIRPTGRRWKVMLKFSLPILTHCLTWLVFISLDGLIYWLIVALSKRLGEMEPLRVPVEIKVK</sequence>
<gene>
    <name evidence="3" type="ORF">M9458_031743</name>
</gene>
<feature type="transmembrane region" description="Helical" evidence="1">
    <location>
        <begin position="28"/>
        <end position="49"/>
    </location>
</feature>
<evidence type="ECO:0000313" key="4">
    <source>
        <dbReference type="Proteomes" id="UP001529510"/>
    </source>
</evidence>
<organism evidence="3 4">
    <name type="scientific">Cirrhinus mrigala</name>
    <name type="common">Mrigala</name>
    <dbReference type="NCBI Taxonomy" id="683832"/>
    <lineage>
        <taxon>Eukaryota</taxon>
        <taxon>Metazoa</taxon>
        <taxon>Chordata</taxon>
        <taxon>Craniata</taxon>
        <taxon>Vertebrata</taxon>
        <taxon>Euteleostomi</taxon>
        <taxon>Actinopterygii</taxon>
        <taxon>Neopterygii</taxon>
        <taxon>Teleostei</taxon>
        <taxon>Ostariophysi</taxon>
        <taxon>Cypriniformes</taxon>
        <taxon>Cyprinidae</taxon>
        <taxon>Labeoninae</taxon>
        <taxon>Labeonini</taxon>
        <taxon>Cirrhinus</taxon>
    </lineage>
</organism>
<keyword evidence="1" id="KW-0812">Transmembrane</keyword>
<proteinExistence type="predicted"/>
<dbReference type="Proteomes" id="UP001529510">
    <property type="component" value="Unassembled WGS sequence"/>
</dbReference>
<dbReference type="Pfam" id="PF07782">
    <property type="entry name" value="DC_STAMP"/>
    <property type="match status" value="1"/>
</dbReference>
<accession>A0ABD0PCD6</accession>
<dbReference type="InterPro" id="IPR012858">
    <property type="entry name" value="DC_STAMP-like"/>
</dbReference>
<evidence type="ECO:0000313" key="3">
    <source>
        <dbReference type="EMBL" id="KAL0171432.1"/>
    </source>
</evidence>
<dbReference type="EMBL" id="JAMKFB020000016">
    <property type="protein sequence ID" value="KAL0171432.1"/>
    <property type="molecule type" value="Genomic_DNA"/>
</dbReference>
<evidence type="ECO:0000256" key="1">
    <source>
        <dbReference type="SAM" id="Phobius"/>
    </source>
</evidence>
<evidence type="ECO:0000259" key="2">
    <source>
        <dbReference type="Pfam" id="PF07782"/>
    </source>
</evidence>
<dbReference type="AlphaFoldDB" id="A0ABD0PCD6"/>
<feature type="domain" description="Dendritic cell-specific transmembrane protein-like" evidence="2">
    <location>
        <begin position="2"/>
        <end position="71"/>
    </location>
</feature>
<name>A0ABD0PCD6_CIRMR</name>
<keyword evidence="4" id="KW-1185">Reference proteome</keyword>
<keyword evidence="1" id="KW-1133">Transmembrane helix</keyword>
<protein>
    <recommendedName>
        <fullName evidence="2">Dendritic cell-specific transmembrane protein-like domain-containing protein</fullName>
    </recommendedName>
</protein>
<reference evidence="3 4" key="1">
    <citation type="submission" date="2024-05" db="EMBL/GenBank/DDBJ databases">
        <title>Genome sequencing and assembly of Indian major carp, Cirrhinus mrigala (Hamilton, 1822).</title>
        <authorList>
            <person name="Mohindra V."/>
            <person name="Chowdhury L.M."/>
            <person name="Lal K."/>
            <person name="Jena J.K."/>
        </authorList>
    </citation>
    <scope>NUCLEOTIDE SEQUENCE [LARGE SCALE GENOMIC DNA]</scope>
    <source>
        <strain evidence="3">CM1030</strain>
        <tissue evidence="3">Blood</tissue>
    </source>
</reference>
<feature type="non-terminal residue" evidence="3">
    <location>
        <position position="71"/>
    </location>
</feature>